<sequence length="432" mass="51496">MEVYSDDPVINRLRGKLVEFLKGRKRDDDKLKKLVEKCGSHPRDDLQWSPTLGYYLVVKSRSKASGFENNSYLSYLRKTWKMNLKKKRTEQEENPQPTEEEEDENTMWSETPKVDRARKDLLGFLRGKEEDRVQRAKLLEAANSTFEEAKLYYTPLLGYYFEESNSAKKKGWQNITLRAHFRRIWGADMTIHHQQYNKDLQRKKYWENDDFRQKNLDNAKMRRNRKRMHLVYVAKLVRTRDDLVVYYVGKTTTREGLFSIRRKHFQPAHRSLIKDRLETGEYKCFEVKVILCRDAFHQEQTEAFLMAFGRKRNKMNPNATTTYIITRTAALEKKYRQKAIEMALDMSIELFEEVDEESGEWPPKWATLEDCSELPLTLKRSEVIERWMETEKPNGEKKLMNWKNVVDPEAEFGPNPQSDHEDDDDDEEEEED</sequence>
<dbReference type="AlphaFoldDB" id="A0A226DL37"/>
<name>A0A226DL37_FOLCA</name>
<gene>
    <name evidence="2" type="ORF">Fcan01_19547</name>
</gene>
<dbReference type="EMBL" id="LNIX01000017">
    <property type="protein sequence ID" value="OXA45554.1"/>
    <property type="molecule type" value="Genomic_DNA"/>
</dbReference>
<proteinExistence type="predicted"/>
<feature type="compositionally biased region" description="Acidic residues" evidence="1">
    <location>
        <begin position="420"/>
        <end position="432"/>
    </location>
</feature>
<organism evidence="2 3">
    <name type="scientific">Folsomia candida</name>
    <name type="common">Springtail</name>
    <dbReference type="NCBI Taxonomy" id="158441"/>
    <lineage>
        <taxon>Eukaryota</taxon>
        <taxon>Metazoa</taxon>
        <taxon>Ecdysozoa</taxon>
        <taxon>Arthropoda</taxon>
        <taxon>Hexapoda</taxon>
        <taxon>Collembola</taxon>
        <taxon>Entomobryomorpha</taxon>
        <taxon>Isotomoidea</taxon>
        <taxon>Isotomidae</taxon>
        <taxon>Proisotominae</taxon>
        <taxon>Folsomia</taxon>
    </lineage>
</organism>
<comment type="caution">
    <text evidence="2">The sequence shown here is derived from an EMBL/GenBank/DDBJ whole genome shotgun (WGS) entry which is preliminary data.</text>
</comment>
<protein>
    <submittedName>
        <fullName evidence="2">Uncharacterized protein</fullName>
    </submittedName>
</protein>
<reference evidence="2 3" key="1">
    <citation type="submission" date="2015-12" db="EMBL/GenBank/DDBJ databases">
        <title>The genome of Folsomia candida.</title>
        <authorList>
            <person name="Faddeeva A."/>
            <person name="Derks M.F."/>
            <person name="Anvar Y."/>
            <person name="Smit S."/>
            <person name="Van Straalen N."/>
            <person name="Roelofs D."/>
        </authorList>
    </citation>
    <scope>NUCLEOTIDE SEQUENCE [LARGE SCALE GENOMIC DNA]</scope>
    <source>
        <strain evidence="2 3">VU population</strain>
        <tissue evidence="2">Whole body</tissue>
    </source>
</reference>
<keyword evidence="3" id="KW-1185">Reference proteome</keyword>
<evidence type="ECO:0000313" key="2">
    <source>
        <dbReference type="EMBL" id="OXA45554.1"/>
    </source>
</evidence>
<dbReference type="Proteomes" id="UP000198287">
    <property type="component" value="Unassembled WGS sequence"/>
</dbReference>
<feature type="region of interest" description="Disordered" evidence="1">
    <location>
        <begin position="395"/>
        <end position="432"/>
    </location>
</feature>
<feature type="region of interest" description="Disordered" evidence="1">
    <location>
        <begin position="86"/>
        <end position="111"/>
    </location>
</feature>
<evidence type="ECO:0000256" key="1">
    <source>
        <dbReference type="SAM" id="MobiDB-lite"/>
    </source>
</evidence>
<accession>A0A226DL37</accession>
<evidence type="ECO:0000313" key="3">
    <source>
        <dbReference type="Proteomes" id="UP000198287"/>
    </source>
</evidence>